<dbReference type="RefSeq" id="WP_185797923.1">
    <property type="nucleotide sequence ID" value="NZ_JACLQD010000003.1"/>
</dbReference>
<comment type="caution">
    <text evidence="2">The sequence shown here is derived from an EMBL/GenBank/DDBJ whole genome shotgun (WGS) entry which is preliminary data.</text>
</comment>
<name>A0A842I906_9RHOB</name>
<feature type="transmembrane region" description="Helical" evidence="1">
    <location>
        <begin position="71"/>
        <end position="91"/>
    </location>
</feature>
<organism evidence="2 3">
    <name type="scientific">Paragemmobacter straminiformis</name>
    <dbReference type="NCBI Taxonomy" id="2045119"/>
    <lineage>
        <taxon>Bacteria</taxon>
        <taxon>Pseudomonadati</taxon>
        <taxon>Pseudomonadota</taxon>
        <taxon>Alphaproteobacteria</taxon>
        <taxon>Rhodobacterales</taxon>
        <taxon>Paracoccaceae</taxon>
        <taxon>Paragemmobacter</taxon>
    </lineage>
</organism>
<evidence type="ECO:0000313" key="3">
    <source>
        <dbReference type="Proteomes" id="UP000555411"/>
    </source>
</evidence>
<proteinExistence type="predicted"/>
<evidence type="ECO:0000256" key="1">
    <source>
        <dbReference type="SAM" id="Phobius"/>
    </source>
</evidence>
<protein>
    <recommendedName>
        <fullName evidence="4">Cation/multidrug efflux pump</fullName>
    </recommendedName>
</protein>
<dbReference type="AlphaFoldDB" id="A0A842I906"/>
<keyword evidence="1" id="KW-1133">Transmembrane helix</keyword>
<sequence length="92" mass="10709">MILAMLRLVVVGLIVLTALYWLLLIYARSVRRERLEKEYDAESVDGDVKGHRDDYIAQGMAAYEHSLKRKLLWLVYILPVSIVLVLVWFNFG</sequence>
<reference evidence="2 3" key="1">
    <citation type="journal article" date="2017" name="Int. J. Syst. Evol. Microbiol.">
        <title>Gemmobacter straminiformis sp. nov., isolated from an artificial fountain.</title>
        <authorList>
            <person name="Kang J.Y."/>
            <person name="Kim M.J."/>
            <person name="Chun J."/>
            <person name="Son K.P."/>
            <person name="Jahng K.Y."/>
        </authorList>
    </citation>
    <scope>NUCLEOTIDE SEQUENCE [LARGE SCALE GENOMIC DNA]</scope>
    <source>
        <strain evidence="2 3">CAM-8</strain>
    </source>
</reference>
<evidence type="ECO:0000313" key="2">
    <source>
        <dbReference type="EMBL" id="MBC2836320.1"/>
    </source>
</evidence>
<keyword evidence="1" id="KW-0812">Transmembrane</keyword>
<dbReference type="EMBL" id="JACLQD010000003">
    <property type="protein sequence ID" value="MBC2836320.1"/>
    <property type="molecule type" value="Genomic_DNA"/>
</dbReference>
<gene>
    <name evidence="2" type="ORF">H7F16_12445</name>
</gene>
<evidence type="ECO:0008006" key="4">
    <source>
        <dbReference type="Google" id="ProtNLM"/>
    </source>
</evidence>
<dbReference type="Proteomes" id="UP000555411">
    <property type="component" value="Unassembled WGS sequence"/>
</dbReference>
<keyword evidence="3" id="KW-1185">Reference proteome</keyword>
<accession>A0A842I906</accession>
<keyword evidence="1" id="KW-0472">Membrane</keyword>
<feature type="transmembrane region" description="Helical" evidence="1">
    <location>
        <begin position="6"/>
        <end position="27"/>
    </location>
</feature>